<dbReference type="Gene3D" id="3.30.110.170">
    <property type="entry name" value="Protein of unknown function (DUF541), domain 1"/>
    <property type="match status" value="1"/>
</dbReference>
<dbReference type="Pfam" id="PF04402">
    <property type="entry name" value="SIMPL"/>
    <property type="match status" value="1"/>
</dbReference>
<dbReference type="Gene3D" id="3.30.70.2970">
    <property type="entry name" value="Protein of unknown function (DUF541), domain 2"/>
    <property type="match status" value="1"/>
</dbReference>
<dbReference type="PANTHER" id="PTHR34387">
    <property type="entry name" value="SLR1258 PROTEIN"/>
    <property type="match status" value="1"/>
</dbReference>
<gene>
    <name evidence="1" type="ORF">ACFP3R_34025</name>
</gene>
<dbReference type="RefSeq" id="WP_380642438.1">
    <property type="nucleotide sequence ID" value="NZ_JBHSQO010000060.1"/>
</dbReference>
<evidence type="ECO:0000313" key="1">
    <source>
        <dbReference type="EMBL" id="MFC6094313.1"/>
    </source>
</evidence>
<dbReference type="Proteomes" id="UP001596220">
    <property type="component" value="Unassembled WGS sequence"/>
</dbReference>
<accession>A0ABW1PFN3</accession>
<protein>
    <submittedName>
        <fullName evidence="1">SIMPL domain-containing protein</fullName>
    </submittedName>
</protein>
<evidence type="ECO:0000313" key="2">
    <source>
        <dbReference type="Proteomes" id="UP001596220"/>
    </source>
</evidence>
<dbReference type="InterPro" id="IPR007497">
    <property type="entry name" value="SIMPL/DUF541"/>
</dbReference>
<keyword evidence="2" id="KW-1185">Reference proteome</keyword>
<comment type="caution">
    <text evidence="1">The sequence shown here is derived from an EMBL/GenBank/DDBJ whole genome shotgun (WGS) entry which is preliminary data.</text>
</comment>
<dbReference type="InterPro" id="IPR052022">
    <property type="entry name" value="26kDa_periplasmic_antigen"/>
</dbReference>
<proteinExistence type="predicted"/>
<dbReference type="EMBL" id="JBHSQO010000060">
    <property type="protein sequence ID" value="MFC6094313.1"/>
    <property type="molecule type" value="Genomic_DNA"/>
</dbReference>
<name>A0ABW1PFN3_9PSEU</name>
<dbReference type="PANTHER" id="PTHR34387:SF1">
    <property type="entry name" value="PERIPLASMIC IMMUNOGENIC PROTEIN"/>
    <property type="match status" value="1"/>
</dbReference>
<sequence length="207" mass="22172">MAEVVTKGVGRVERTADRAEVQVGFETTGSTRDEAVNALTARITGVEAALTGPGVEVRSRQLHVHDNWDGKRRSGSRATQNYVVRVDDLARLDDLLAALVTAEPSWLGGPNWQLADDSEAVREAQREAVVDARRRAEGYVQALGARLGPLHRLADGDAETWAGDSSRVMAAYGGGSPGAAPEVGRLNLEAQQITVTIRCTATWSLLD</sequence>
<organism evidence="1 2">
    <name type="scientific">Saccharothrix lopnurensis</name>
    <dbReference type="NCBI Taxonomy" id="1670621"/>
    <lineage>
        <taxon>Bacteria</taxon>
        <taxon>Bacillati</taxon>
        <taxon>Actinomycetota</taxon>
        <taxon>Actinomycetes</taxon>
        <taxon>Pseudonocardiales</taxon>
        <taxon>Pseudonocardiaceae</taxon>
        <taxon>Saccharothrix</taxon>
    </lineage>
</organism>
<reference evidence="2" key="1">
    <citation type="journal article" date="2019" name="Int. J. Syst. Evol. Microbiol.">
        <title>The Global Catalogue of Microorganisms (GCM) 10K type strain sequencing project: providing services to taxonomists for standard genome sequencing and annotation.</title>
        <authorList>
            <consortium name="The Broad Institute Genomics Platform"/>
            <consortium name="The Broad Institute Genome Sequencing Center for Infectious Disease"/>
            <person name="Wu L."/>
            <person name="Ma J."/>
        </authorList>
    </citation>
    <scope>NUCLEOTIDE SEQUENCE [LARGE SCALE GENOMIC DNA]</scope>
    <source>
        <strain evidence="2">CGMCC 4.7246</strain>
    </source>
</reference>